<sequence length="64" mass="7692">MPPWFSPLFFLFARSDEKQLRRQILFLKAELEMTRIRVHQSRIFIADEERQLLLGWATASAQTR</sequence>
<dbReference type="EMBL" id="SJPH01000001">
    <property type="protein sequence ID" value="TWT48997.1"/>
    <property type="molecule type" value="Genomic_DNA"/>
</dbReference>
<proteinExistence type="predicted"/>
<comment type="caution">
    <text evidence="1">The sequence shown here is derived from an EMBL/GenBank/DDBJ whole genome shotgun (WGS) entry which is preliminary data.</text>
</comment>
<accession>A0A5C5WER1</accession>
<keyword evidence="2" id="KW-1185">Reference proteome</keyword>
<dbReference type="RefSeq" id="WP_146571487.1">
    <property type="nucleotide sequence ID" value="NZ_SJPH01000001.1"/>
</dbReference>
<reference evidence="1 2" key="1">
    <citation type="submission" date="2019-02" db="EMBL/GenBank/DDBJ databases">
        <title>Deep-cultivation of Planctomycetes and their phenomic and genomic characterization uncovers novel biology.</title>
        <authorList>
            <person name="Wiegand S."/>
            <person name="Jogler M."/>
            <person name="Boedeker C."/>
            <person name="Pinto D."/>
            <person name="Vollmers J."/>
            <person name="Rivas-Marin E."/>
            <person name="Kohn T."/>
            <person name="Peeters S.H."/>
            <person name="Heuer A."/>
            <person name="Rast P."/>
            <person name="Oberbeckmann S."/>
            <person name="Bunk B."/>
            <person name="Jeske O."/>
            <person name="Meyerdierks A."/>
            <person name="Storesund J.E."/>
            <person name="Kallscheuer N."/>
            <person name="Luecker S."/>
            <person name="Lage O.M."/>
            <person name="Pohl T."/>
            <person name="Merkel B.J."/>
            <person name="Hornburger P."/>
            <person name="Mueller R.-W."/>
            <person name="Bruemmer F."/>
            <person name="Labrenz M."/>
            <person name="Spormann A.M."/>
            <person name="Op Den Camp H."/>
            <person name="Overmann J."/>
            <person name="Amann R."/>
            <person name="Jetten M.S.M."/>
            <person name="Mascher T."/>
            <person name="Medema M.H."/>
            <person name="Devos D.P."/>
            <person name="Kaster A.-K."/>
            <person name="Ovreas L."/>
            <person name="Rohde M."/>
            <person name="Galperin M.Y."/>
            <person name="Jogler C."/>
        </authorList>
    </citation>
    <scope>NUCLEOTIDE SEQUENCE [LARGE SCALE GENOMIC DNA]</scope>
    <source>
        <strain evidence="1 2">Pla111</strain>
    </source>
</reference>
<evidence type="ECO:0000313" key="1">
    <source>
        <dbReference type="EMBL" id="TWT48997.1"/>
    </source>
</evidence>
<protein>
    <submittedName>
        <fullName evidence="1">Uncharacterized protein</fullName>
    </submittedName>
</protein>
<evidence type="ECO:0000313" key="2">
    <source>
        <dbReference type="Proteomes" id="UP000318995"/>
    </source>
</evidence>
<dbReference type="AlphaFoldDB" id="A0A5C5WER1"/>
<name>A0A5C5WER1_9BACT</name>
<gene>
    <name evidence="1" type="ORF">Pla111_07750</name>
</gene>
<dbReference type="Proteomes" id="UP000318995">
    <property type="component" value="Unassembled WGS sequence"/>
</dbReference>
<organism evidence="1 2">
    <name type="scientific">Botrimarina hoheduenensis</name>
    <dbReference type="NCBI Taxonomy" id="2528000"/>
    <lineage>
        <taxon>Bacteria</taxon>
        <taxon>Pseudomonadati</taxon>
        <taxon>Planctomycetota</taxon>
        <taxon>Planctomycetia</taxon>
        <taxon>Pirellulales</taxon>
        <taxon>Lacipirellulaceae</taxon>
        <taxon>Botrimarina</taxon>
    </lineage>
</organism>